<evidence type="ECO:0000256" key="1">
    <source>
        <dbReference type="SAM" id="Phobius"/>
    </source>
</evidence>
<dbReference type="Proteomes" id="UP001454086">
    <property type="component" value="Unassembled WGS sequence"/>
</dbReference>
<evidence type="ECO:0000313" key="3">
    <source>
        <dbReference type="Proteomes" id="UP001454086"/>
    </source>
</evidence>
<organism evidence="2 3">
    <name type="scientific">Enterocloster hominis</name>
    <name type="common">ex Hitch et al. 2024</name>
    <dbReference type="NCBI Taxonomy" id="1917870"/>
    <lineage>
        <taxon>Bacteria</taxon>
        <taxon>Bacillati</taxon>
        <taxon>Bacillota</taxon>
        <taxon>Clostridia</taxon>
        <taxon>Lachnospirales</taxon>
        <taxon>Lachnospiraceae</taxon>
        <taxon>Enterocloster</taxon>
    </lineage>
</organism>
<comment type="caution">
    <text evidence="2">The sequence shown here is derived from an EMBL/GenBank/DDBJ whole genome shotgun (WGS) entry which is preliminary data.</text>
</comment>
<proteinExistence type="predicted"/>
<keyword evidence="1" id="KW-0812">Transmembrane</keyword>
<name>A0ABV1D4S9_9FIRM</name>
<dbReference type="EMBL" id="JBBMFM010000032">
    <property type="protein sequence ID" value="MEQ2425422.1"/>
    <property type="molecule type" value="Genomic_DNA"/>
</dbReference>
<reference evidence="2 3" key="1">
    <citation type="submission" date="2024-03" db="EMBL/GenBank/DDBJ databases">
        <title>Human intestinal bacterial collection.</title>
        <authorList>
            <person name="Pauvert C."/>
            <person name="Hitch T.C.A."/>
            <person name="Clavel T."/>
        </authorList>
    </citation>
    <scope>NUCLEOTIDE SEQUENCE [LARGE SCALE GENOMIC DNA]</scope>
    <source>
        <strain evidence="2 3">CLA-SR-H021</strain>
    </source>
</reference>
<evidence type="ECO:0000313" key="2">
    <source>
        <dbReference type="EMBL" id="MEQ2425422.1"/>
    </source>
</evidence>
<gene>
    <name evidence="2" type="ORF">WMQ36_10595</name>
</gene>
<feature type="transmembrane region" description="Helical" evidence="1">
    <location>
        <begin position="6"/>
        <end position="26"/>
    </location>
</feature>
<keyword evidence="3" id="KW-1185">Reference proteome</keyword>
<keyword evidence="1" id="KW-1133">Transmembrane helix</keyword>
<sequence>MDHVELLKSAATVLAAVISAVALIKVNRIDNQDRIRRSLWAMEEYMLALGKCIENPKEENREAYEACYMLCNLYADEGLRMEMKKIDSFISRGDMESAKAEALDLTIRYSEKYKMRSYAPRRRIFRLR</sequence>
<keyword evidence="1" id="KW-0472">Membrane</keyword>
<dbReference type="RefSeq" id="WP_008725850.1">
    <property type="nucleotide sequence ID" value="NZ_JBBMFM010000032.1"/>
</dbReference>
<accession>A0ABV1D4S9</accession>
<protein>
    <submittedName>
        <fullName evidence="2">Uncharacterized protein</fullName>
    </submittedName>
</protein>